<dbReference type="NCBIfam" id="TIGR03301">
    <property type="entry name" value="PhnW-AepZ"/>
    <property type="match status" value="1"/>
</dbReference>
<dbReference type="InterPro" id="IPR015421">
    <property type="entry name" value="PyrdxlP-dep_Trfase_major"/>
</dbReference>
<dbReference type="EC" id="2.6.1.37" evidence="6"/>
<dbReference type="Gene3D" id="3.40.640.10">
    <property type="entry name" value="Type I PLP-dependent aspartate aminotransferase-like (Major domain)"/>
    <property type="match status" value="1"/>
</dbReference>
<gene>
    <name evidence="11" type="ORF">CNX65_16910</name>
</gene>
<dbReference type="GO" id="GO:0047304">
    <property type="term" value="F:2-aminoethylphosphonate-pyruvate transaminase activity"/>
    <property type="evidence" value="ECO:0007669"/>
    <property type="project" value="UniProtKB-EC"/>
</dbReference>
<dbReference type="PANTHER" id="PTHR42778">
    <property type="entry name" value="2-AMINOETHYLPHOSPHONATE--PYRUVATE TRANSAMINASE"/>
    <property type="match status" value="1"/>
</dbReference>
<comment type="cofactor">
    <cofactor evidence="1 9">
        <name>pyridoxal 5'-phosphate</name>
        <dbReference type="ChEBI" id="CHEBI:597326"/>
    </cofactor>
</comment>
<protein>
    <recommendedName>
        <fullName evidence="6">2-aminoethylphosphonate--pyruvate transaminase</fullName>
        <ecNumber evidence="6">2.6.1.37</ecNumber>
    </recommendedName>
</protein>
<dbReference type="GO" id="GO:0019700">
    <property type="term" value="P:organic phosphonate catabolic process"/>
    <property type="evidence" value="ECO:0007669"/>
    <property type="project" value="InterPro"/>
</dbReference>
<dbReference type="InterPro" id="IPR000192">
    <property type="entry name" value="Aminotrans_V_dom"/>
</dbReference>
<dbReference type="PANTHER" id="PTHR42778:SF1">
    <property type="entry name" value="2-AMINOETHYLPHOSPHONATE--PYRUVATE TRANSAMINASE"/>
    <property type="match status" value="1"/>
</dbReference>
<dbReference type="HAMAP" id="MF_01376">
    <property type="entry name" value="PhnW_aminotrans_5"/>
    <property type="match status" value="1"/>
</dbReference>
<dbReference type="Proteomes" id="UP000218505">
    <property type="component" value="Chromosome"/>
</dbReference>
<feature type="modified residue" description="N6-(pyridoxal phosphate)lysine" evidence="9">
    <location>
        <position position="206"/>
    </location>
</feature>
<evidence type="ECO:0000256" key="1">
    <source>
        <dbReference type="ARBA" id="ARBA00001933"/>
    </source>
</evidence>
<keyword evidence="5" id="KW-0670">Pyruvate</keyword>
<dbReference type="Gene3D" id="3.90.1150.10">
    <property type="entry name" value="Aspartate Aminotransferase, domain 1"/>
    <property type="match status" value="1"/>
</dbReference>
<evidence type="ECO:0000256" key="2">
    <source>
        <dbReference type="ARBA" id="ARBA00022576"/>
    </source>
</evidence>
<evidence type="ECO:0000256" key="8">
    <source>
        <dbReference type="PIRSR" id="PIRSR000524-1"/>
    </source>
</evidence>
<name>A0A290Z6Y8_9PSEU</name>
<dbReference type="InterPro" id="IPR015422">
    <property type="entry name" value="PyrdxlP-dep_Trfase_small"/>
</dbReference>
<proteinExistence type="inferred from homology"/>
<comment type="catalytic activity">
    <reaction evidence="7">
        <text>(2-aminoethyl)phosphonate + pyruvate = phosphonoacetaldehyde + L-alanine</text>
        <dbReference type="Rhea" id="RHEA:17021"/>
        <dbReference type="ChEBI" id="CHEBI:15361"/>
        <dbReference type="ChEBI" id="CHEBI:57418"/>
        <dbReference type="ChEBI" id="CHEBI:57972"/>
        <dbReference type="ChEBI" id="CHEBI:58383"/>
        <dbReference type="EC" id="2.6.1.37"/>
    </reaction>
</comment>
<organism evidence="11 12">
    <name type="scientific">Actinosynnema pretiosum</name>
    <dbReference type="NCBI Taxonomy" id="42197"/>
    <lineage>
        <taxon>Bacteria</taxon>
        <taxon>Bacillati</taxon>
        <taxon>Actinomycetota</taxon>
        <taxon>Actinomycetes</taxon>
        <taxon>Pseudonocardiales</taxon>
        <taxon>Pseudonocardiaceae</taxon>
        <taxon>Actinosynnema</taxon>
    </lineage>
</organism>
<dbReference type="AlphaFoldDB" id="A0A290Z6Y8"/>
<evidence type="ECO:0000256" key="6">
    <source>
        <dbReference type="ARBA" id="ARBA00044521"/>
    </source>
</evidence>
<dbReference type="Pfam" id="PF00266">
    <property type="entry name" value="Aminotran_5"/>
    <property type="match status" value="1"/>
</dbReference>
<keyword evidence="4 9" id="KW-0663">Pyridoxal phosphate</keyword>
<reference evidence="11" key="1">
    <citation type="submission" date="2017-09" db="EMBL/GenBank/DDBJ databases">
        <title>Complete Genome Sequence of ansamitocin-producing Bacterium Actinosynnema pretiosum X47.</title>
        <authorList>
            <person name="Cao G."/>
            <person name="Zong G."/>
            <person name="Zhong C."/>
            <person name="Fu J."/>
        </authorList>
    </citation>
    <scope>NUCLEOTIDE SEQUENCE [LARGE SCALE GENOMIC DNA]</scope>
    <source>
        <strain evidence="11">X47</strain>
    </source>
</reference>
<dbReference type="SUPFAM" id="SSF53383">
    <property type="entry name" value="PLP-dependent transferases"/>
    <property type="match status" value="1"/>
</dbReference>
<evidence type="ECO:0000259" key="10">
    <source>
        <dbReference type="Pfam" id="PF00266"/>
    </source>
</evidence>
<evidence type="ECO:0000256" key="4">
    <source>
        <dbReference type="ARBA" id="ARBA00022898"/>
    </source>
</evidence>
<dbReference type="PIRSF" id="PIRSF000524">
    <property type="entry name" value="SPT"/>
    <property type="match status" value="1"/>
</dbReference>
<evidence type="ECO:0000256" key="3">
    <source>
        <dbReference type="ARBA" id="ARBA00022679"/>
    </source>
</evidence>
<accession>A0A290Z6Y8</accession>
<dbReference type="KEGG" id="apre:CNX65_16910"/>
<feature type="domain" description="Aminotransferase class V" evidence="10">
    <location>
        <begin position="41"/>
        <end position="337"/>
    </location>
</feature>
<sequence>MATISSVPAGGSTPPRRSVLLNPGPVVVHPEVRAALSWPDVCHRESEALDAMTRVRAKATAVCGGDERHTSVLLAGSGTAALEAAFSSVVPPDGKVLVLDNGNYGDRVHRIVSVHGIAEEHLEFGWTNPIDPDAVDRALAADPAITHVGLVHHETSTGMLNPLRAIGEVVAGHGRSLVVDGISSVGAEEFDMTEDHVDWLVGTANKCLEGLPGTSFVCGRRDALDALADVPARTFYLDLHGHHVAQDRVGAPLFTPAVQVLFAFERALDLVLAEGVRARAARYRDLASRLRAGFAERGFEFLLPEEHRAGSVTNLRVPHGIDYADLHDALKEEGFVVYGVQARLGQVFRVANMGQLDPSTPEDFLAALDRALERLGAVKASA</sequence>
<evidence type="ECO:0000313" key="12">
    <source>
        <dbReference type="Proteomes" id="UP000218505"/>
    </source>
</evidence>
<dbReference type="EMBL" id="CP023445">
    <property type="protein sequence ID" value="ATE54754.1"/>
    <property type="molecule type" value="Genomic_DNA"/>
</dbReference>
<dbReference type="InterPro" id="IPR015424">
    <property type="entry name" value="PyrdxlP-dep_Trfase"/>
</dbReference>
<evidence type="ECO:0000256" key="7">
    <source>
        <dbReference type="ARBA" id="ARBA00049460"/>
    </source>
</evidence>
<evidence type="ECO:0000313" key="11">
    <source>
        <dbReference type="EMBL" id="ATE54754.1"/>
    </source>
</evidence>
<evidence type="ECO:0000256" key="5">
    <source>
        <dbReference type="ARBA" id="ARBA00023317"/>
    </source>
</evidence>
<feature type="binding site" evidence="8">
    <location>
        <position position="349"/>
    </location>
    <ligand>
        <name>substrate</name>
    </ligand>
</feature>
<keyword evidence="12" id="KW-1185">Reference proteome</keyword>
<dbReference type="InterPro" id="IPR012703">
    <property type="entry name" value="NH2EtPonate_pyrv_transaminase"/>
</dbReference>
<evidence type="ECO:0000256" key="9">
    <source>
        <dbReference type="PIRSR" id="PIRSR000524-50"/>
    </source>
</evidence>
<dbReference type="InterPro" id="IPR024169">
    <property type="entry name" value="SP_NH2Trfase/AEP_transaminase"/>
</dbReference>
<keyword evidence="3" id="KW-0808">Transferase</keyword>
<keyword evidence="2 11" id="KW-0032">Aminotransferase</keyword>